<keyword evidence="4 5" id="KW-0443">Lipid metabolism</keyword>
<evidence type="ECO:0000313" key="7">
    <source>
        <dbReference type="EMBL" id="PCS04118.1"/>
    </source>
</evidence>
<comment type="function">
    <text evidence="5">Component of the acetyl coenzyme A carboxylase (ACC) complex. Biotin carboxylase (BC) catalyzes the carboxylation of biotin on its carrier protein (BCCP) and then the CO(2) group is transferred by the transcarboxylase to acetyl-CoA to form malonyl-CoA.</text>
</comment>
<dbReference type="EMBL" id="JXJT01000005">
    <property type="protein sequence ID" value="PCS04118.1"/>
    <property type="molecule type" value="Genomic_DNA"/>
</dbReference>
<dbReference type="GO" id="GO:2001295">
    <property type="term" value="P:malonyl-CoA biosynthetic process"/>
    <property type="evidence" value="ECO:0007669"/>
    <property type="project" value="UniProtKB-UniRule"/>
</dbReference>
<dbReference type="InterPro" id="IPR000438">
    <property type="entry name" value="Acetyl_CoA_COase_Trfase_b_su"/>
</dbReference>
<keyword evidence="3 5" id="KW-0863">Zinc-finger</keyword>
<accession>A0A1K2HC76</accession>
<dbReference type="InterPro" id="IPR029045">
    <property type="entry name" value="ClpP/crotonase-like_dom_sf"/>
</dbReference>
<dbReference type="AlphaFoldDB" id="A0A1K2HC76"/>
<dbReference type="GO" id="GO:0009317">
    <property type="term" value="C:acetyl-CoA carboxylase complex"/>
    <property type="evidence" value="ECO:0007669"/>
    <property type="project" value="InterPro"/>
</dbReference>
<evidence type="ECO:0000256" key="2">
    <source>
        <dbReference type="ARBA" id="ARBA00022679"/>
    </source>
</evidence>
<dbReference type="GO" id="GO:0006633">
    <property type="term" value="P:fatty acid biosynthetic process"/>
    <property type="evidence" value="ECO:0007669"/>
    <property type="project" value="UniProtKB-KW"/>
</dbReference>
<dbReference type="OrthoDB" id="9772975at2"/>
<comment type="caution">
    <text evidence="5">Lacks conserved residue(s) required for the propagation of feature annotation.</text>
</comment>
<dbReference type="PRINTS" id="PR01070">
    <property type="entry name" value="ACCCTRFRASEB"/>
</dbReference>
<organism evidence="8 9">
    <name type="scientific">Pseudolactococcus chungangensis CAU 28 = DSM 22330</name>
    <dbReference type="NCBI Taxonomy" id="1122154"/>
    <lineage>
        <taxon>Bacteria</taxon>
        <taxon>Bacillati</taxon>
        <taxon>Bacillota</taxon>
        <taxon>Bacilli</taxon>
        <taxon>Lactobacillales</taxon>
        <taxon>Streptococcaceae</taxon>
        <taxon>Pseudolactococcus</taxon>
    </lineage>
</organism>
<feature type="binding site" evidence="5">
    <location>
        <position position="58"/>
    </location>
    <ligand>
        <name>Zn(2+)</name>
        <dbReference type="ChEBI" id="CHEBI:29105"/>
    </ligand>
</feature>
<reference evidence="8 9" key="2">
    <citation type="submission" date="2016-11" db="EMBL/GenBank/DDBJ databases">
        <authorList>
            <person name="Jaros S."/>
            <person name="Januszkiewicz K."/>
            <person name="Wedrychowicz H."/>
        </authorList>
    </citation>
    <scope>NUCLEOTIDE SEQUENCE [LARGE SCALE GENOMIC DNA]</scope>
    <source>
        <strain evidence="8 9">DSM 22330</strain>
    </source>
</reference>
<dbReference type="Gene3D" id="3.90.226.10">
    <property type="entry name" value="2-enoyl-CoA Hydratase, Chain A, domain 1"/>
    <property type="match status" value="1"/>
</dbReference>
<dbReference type="InterPro" id="IPR034733">
    <property type="entry name" value="AcCoA_carboxyl_beta"/>
</dbReference>
<dbReference type="SUPFAM" id="SSF52096">
    <property type="entry name" value="ClpP/crotonase"/>
    <property type="match status" value="1"/>
</dbReference>
<evidence type="ECO:0000256" key="1">
    <source>
        <dbReference type="ARBA" id="ARBA00022516"/>
    </source>
</evidence>
<keyword evidence="1 5" id="KW-0444">Lipid biosynthesis</keyword>
<evidence type="ECO:0000256" key="5">
    <source>
        <dbReference type="HAMAP-Rule" id="MF_01395"/>
    </source>
</evidence>
<comment type="subunit">
    <text evidence="5">Acetyl-CoA carboxylase is a heterohexamer composed of biotin carboxyl carrier protein (AccB), biotin carboxylase (AccC) and two subunits each of ACCase subunit alpha (AccA) and ACCase subunit beta (AccD).</text>
</comment>
<evidence type="ECO:0000313" key="10">
    <source>
        <dbReference type="Proteomes" id="UP000218979"/>
    </source>
</evidence>
<proteinExistence type="inferred from homology"/>
<dbReference type="GO" id="GO:0016743">
    <property type="term" value="F:carboxyl- or carbamoyltransferase activity"/>
    <property type="evidence" value="ECO:0007669"/>
    <property type="project" value="UniProtKB-UniRule"/>
</dbReference>
<dbReference type="EMBL" id="FPKS01000005">
    <property type="protein sequence ID" value="SFZ74350.1"/>
    <property type="molecule type" value="Genomic_DNA"/>
</dbReference>
<name>A0A1K2HC76_9LACT</name>
<keyword evidence="5" id="KW-0963">Cytoplasm</keyword>
<comment type="subcellular location">
    <subcellularLocation>
        <location evidence="5">Cytoplasm</location>
    </subcellularLocation>
</comment>
<sequence>MALFKKKSKYIRINPNRSRHNEQNPTPEVPDELFAKCPSCKHTIYTKDLGQEKVCPFCCYNFRISAQERLNLTADADTFSELFTGIETTDPLNFPGYLDKLAAVKAKTGLDEAVLTGTAKIKGQKIALAIMDSNFIMASMGMVVGEKITRLFEYATTEKLPVVVFTASGGARMQEGIMSLMQMAKISAAVKRHSNAGLLYLTVLTDPTTGGVTASFAMLGDIILAEPQTLIGFAGRRVIEQTVRENLPDDFQKAEFLQAHGFVDKIVKRTELATTIGQILKLHTREIGGQSNG</sequence>
<dbReference type="GO" id="GO:0005524">
    <property type="term" value="F:ATP binding"/>
    <property type="evidence" value="ECO:0007669"/>
    <property type="project" value="UniProtKB-KW"/>
</dbReference>
<evidence type="ECO:0000256" key="4">
    <source>
        <dbReference type="ARBA" id="ARBA00023098"/>
    </source>
</evidence>
<dbReference type="GO" id="GO:0003989">
    <property type="term" value="F:acetyl-CoA carboxylase activity"/>
    <property type="evidence" value="ECO:0007669"/>
    <property type="project" value="InterPro"/>
</dbReference>
<protein>
    <recommendedName>
        <fullName evidence="5">Acetyl-coenzyme A carboxylase carboxyl transferase subunit beta</fullName>
        <shortName evidence="5">ACCase subunit beta</shortName>
        <shortName evidence="5">Acetyl-CoA carboxylase carboxyltransferase subunit beta</shortName>
        <ecNumber evidence="5">2.1.3.15</ecNumber>
    </recommendedName>
</protein>
<dbReference type="PANTHER" id="PTHR42995:SF5">
    <property type="entry name" value="ACETYL-COENZYME A CARBOXYLASE CARBOXYL TRANSFERASE SUBUNIT BETA, CHLOROPLASTIC"/>
    <property type="match status" value="1"/>
</dbReference>
<dbReference type="RefSeq" id="WP_031365908.1">
    <property type="nucleotide sequence ID" value="NZ_FPKS01000005.1"/>
</dbReference>
<comment type="cofactor">
    <cofactor evidence="5">
        <name>Zn(2+)</name>
        <dbReference type="ChEBI" id="CHEBI:29105"/>
    </cofactor>
    <text evidence="5">Binds 1 zinc ion per subunit.</text>
</comment>
<keyword evidence="5" id="KW-0862">Zinc</keyword>
<dbReference type="Proteomes" id="UP000185655">
    <property type="component" value="Unassembled WGS sequence"/>
</dbReference>
<dbReference type="EC" id="2.1.3.15" evidence="5"/>
<keyword evidence="5" id="KW-0479">Metal-binding</keyword>
<feature type="binding site" evidence="5">
    <location>
        <position position="37"/>
    </location>
    <ligand>
        <name>Zn(2+)</name>
        <dbReference type="ChEBI" id="CHEBI:29105"/>
    </ligand>
</feature>
<reference evidence="7 10" key="1">
    <citation type="submission" date="2014-12" db="EMBL/GenBank/DDBJ databases">
        <title>Draft genome sequences of 10 type strains of Lactococcus.</title>
        <authorList>
            <person name="Sun Z."/>
            <person name="Zhong Z."/>
            <person name="Liu W."/>
            <person name="Zhang W."/>
            <person name="Zhang H."/>
        </authorList>
    </citation>
    <scope>NUCLEOTIDE SEQUENCE [LARGE SCALE GENOMIC DNA]</scope>
    <source>
        <strain evidence="7 10">DSM 22330</strain>
    </source>
</reference>
<comment type="catalytic activity">
    <reaction evidence="5">
        <text>N(6)-carboxybiotinyl-L-lysyl-[protein] + acetyl-CoA = N(6)-biotinyl-L-lysyl-[protein] + malonyl-CoA</text>
        <dbReference type="Rhea" id="RHEA:54728"/>
        <dbReference type="Rhea" id="RHEA-COMP:10505"/>
        <dbReference type="Rhea" id="RHEA-COMP:10506"/>
        <dbReference type="ChEBI" id="CHEBI:57288"/>
        <dbReference type="ChEBI" id="CHEBI:57384"/>
        <dbReference type="ChEBI" id="CHEBI:83144"/>
        <dbReference type="ChEBI" id="CHEBI:83145"/>
        <dbReference type="EC" id="2.1.3.15"/>
    </reaction>
</comment>
<keyword evidence="5" id="KW-0067">ATP-binding</keyword>
<feature type="binding site" evidence="5">
    <location>
        <position position="40"/>
    </location>
    <ligand>
        <name>Zn(2+)</name>
        <dbReference type="ChEBI" id="CHEBI:29105"/>
    </ligand>
</feature>
<keyword evidence="5" id="KW-0547">Nucleotide-binding</keyword>
<dbReference type="Pfam" id="PF01039">
    <property type="entry name" value="Carboxyl_trans"/>
    <property type="match status" value="1"/>
</dbReference>
<evidence type="ECO:0000313" key="8">
    <source>
        <dbReference type="EMBL" id="SFZ74350.1"/>
    </source>
</evidence>
<keyword evidence="2 5" id="KW-0808">Transferase</keyword>
<keyword evidence="10" id="KW-1185">Reference proteome</keyword>
<dbReference type="InterPro" id="IPR011762">
    <property type="entry name" value="COA_CT_N"/>
</dbReference>
<dbReference type="PROSITE" id="PS50980">
    <property type="entry name" value="COA_CT_NTER"/>
    <property type="match status" value="1"/>
</dbReference>
<feature type="domain" description="CoA carboxyltransferase N-terminal" evidence="6">
    <location>
        <begin position="33"/>
        <end position="293"/>
    </location>
</feature>
<evidence type="ECO:0000259" key="6">
    <source>
        <dbReference type="PROSITE" id="PS50980"/>
    </source>
</evidence>
<dbReference type="NCBIfam" id="TIGR00515">
    <property type="entry name" value="accD"/>
    <property type="match status" value="1"/>
</dbReference>
<dbReference type="Proteomes" id="UP000218979">
    <property type="component" value="Unassembled WGS sequence"/>
</dbReference>
<dbReference type="UniPathway" id="UPA00655">
    <property type="reaction ID" value="UER00711"/>
</dbReference>
<dbReference type="GO" id="GO:0008270">
    <property type="term" value="F:zinc ion binding"/>
    <property type="evidence" value="ECO:0007669"/>
    <property type="project" value="UniProtKB-UniRule"/>
</dbReference>
<dbReference type="STRING" id="1122154.SAMN02746068_01220"/>
<dbReference type="PANTHER" id="PTHR42995">
    <property type="entry name" value="ACETYL-COENZYME A CARBOXYLASE CARBOXYL TRANSFERASE SUBUNIT BETA, CHLOROPLASTIC"/>
    <property type="match status" value="1"/>
</dbReference>
<gene>
    <name evidence="5" type="primary">accD</name>
    <name evidence="7" type="ORF">RR45_GL001709</name>
    <name evidence="8" type="ORF">SAMN02746068_01220</name>
</gene>
<evidence type="ECO:0000313" key="9">
    <source>
        <dbReference type="Proteomes" id="UP000185655"/>
    </source>
</evidence>
<evidence type="ECO:0000256" key="3">
    <source>
        <dbReference type="ARBA" id="ARBA00022771"/>
    </source>
</evidence>
<comment type="similarity">
    <text evidence="5">Belongs to the AccD/PCCB family.</text>
</comment>
<dbReference type="HAMAP" id="MF_01395">
    <property type="entry name" value="AcetylCoA_CT_beta"/>
    <property type="match status" value="1"/>
</dbReference>
<keyword evidence="5" id="KW-0276">Fatty acid metabolism</keyword>
<keyword evidence="5" id="KW-0275">Fatty acid biosynthesis</keyword>
<comment type="pathway">
    <text evidence="5">Lipid metabolism; malonyl-CoA biosynthesis; malonyl-CoA from acetyl-CoA: step 1/1.</text>
</comment>
<feature type="binding site" evidence="5">
    <location>
        <position position="55"/>
    </location>
    <ligand>
        <name>Zn(2+)</name>
        <dbReference type="ChEBI" id="CHEBI:29105"/>
    </ligand>
</feature>